<dbReference type="SUPFAM" id="SSF53756">
    <property type="entry name" value="UDP-Glycosyltransferase/glycogen phosphorylase"/>
    <property type="match status" value="1"/>
</dbReference>
<evidence type="ECO:0000313" key="2">
    <source>
        <dbReference type="EMBL" id="QUS35111.1"/>
    </source>
</evidence>
<dbReference type="EMBL" id="CP047289">
    <property type="protein sequence ID" value="QUS35111.1"/>
    <property type="molecule type" value="Genomic_DNA"/>
</dbReference>
<dbReference type="InterPro" id="IPR028098">
    <property type="entry name" value="Glyco_trans_4-like_N"/>
</dbReference>
<dbReference type="KEGG" id="fap:GR316_01770"/>
<reference evidence="2" key="1">
    <citation type="submission" date="2020-01" db="EMBL/GenBank/DDBJ databases">
        <authorList>
            <person name="Yang Y."/>
            <person name="Kwon Y.M."/>
        </authorList>
    </citation>
    <scope>NUCLEOTIDE SEQUENCE</scope>
    <source>
        <strain evidence="2">PG104</strain>
    </source>
</reference>
<sequence>MRLLVFAHRLELGGTQTNAIELAAALRDRHDFEVLFHATPGPMEDLVHAKGLRFLPAADARLHPSLSRIRLLRDVVRRERPDLIHAWDWWQGIEAYCGVHLPMNVPLIISDMMMSLTRLLPRQIPTTFGFEALQQQAEREGWRAASLLPPPVDLHANRPGRPARAEARAALGIEEGEIAIVSVSRLAHVMKSESLIRAIDAMRRLAPRLPLKLVIVGDGMARAELQQRAASVNEAVGRPAIVLTGGMTDPRPAYEAADIVLGMGGSALRGMAYAKPVVITGAQGFARIFAPDSAHLFQQNGMYGVGGTPEATATALLHLATDPDLRTRLGAFGRSYVEQHHALDMLADRFAALCHAAVDGCPAQPSLQDAARSAMIYLRERRFRNASRDRTIAPRP</sequence>
<dbReference type="GO" id="GO:0016757">
    <property type="term" value="F:glycosyltransferase activity"/>
    <property type="evidence" value="ECO:0007669"/>
    <property type="project" value="UniProtKB-ARBA"/>
</dbReference>
<proteinExistence type="predicted"/>
<dbReference type="Pfam" id="PF13439">
    <property type="entry name" value="Glyco_transf_4"/>
    <property type="match status" value="1"/>
</dbReference>
<name>A0A8J8SK38_9RHOB</name>
<dbReference type="InterPro" id="IPR050194">
    <property type="entry name" value="Glycosyltransferase_grp1"/>
</dbReference>
<dbReference type="AlphaFoldDB" id="A0A8J8SK38"/>
<dbReference type="Pfam" id="PF13692">
    <property type="entry name" value="Glyco_trans_1_4"/>
    <property type="match status" value="1"/>
</dbReference>
<gene>
    <name evidence="2" type="ORF">GR316_01770</name>
</gene>
<accession>A0A8J8SK38</accession>
<dbReference type="CDD" id="cd03801">
    <property type="entry name" value="GT4_PimA-like"/>
    <property type="match status" value="1"/>
</dbReference>
<feature type="domain" description="Glycosyltransferase subfamily 4-like N-terminal" evidence="1">
    <location>
        <begin position="13"/>
        <end position="109"/>
    </location>
</feature>
<evidence type="ECO:0000259" key="1">
    <source>
        <dbReference type="Pfam" id="PF13439"/>
    </source>
</evidence>
<evidence type="ECO:0000313" key="3">
    <source>
        <dbReference type="Proteomes" id="UP000679284"/>
    </source>
</evidence>
<dbReference type="PANTHER" id="PTHR45947">
    <property type="entry name" value="SULFOQUINOVOSYL TRANSFERASE SQD2"/>
    <property type="match status" value="1"/>
</dbReference>
<protein>
    <submittedName>
        <fullName evidence="2">Glycosyltransferase</fullName>
    </submittedName>
</protein>
<dbReference type="RefSeq" id="WP_211784360.1">
    <property type="nucleotide sequence ID" value="NZ_CP047289.1"/>
</dbReference>
<dbReference type="Gene3D" id="3.40.50.2000">
    <property type="entry name" value="Glycogen Phosphorylase B"/>
    <property type="match status" value="2"/>
</dbReference>
<organism evidence="2 3">
    <name type="scientific">Falsirhodobacter algicola</name>
    <dbReference type="NCBI Taxonomy" id="2692330"/>
    <lineage>
        <taxon>Bacteria</taxon>
        <taxon>Pseudomonadati</taxon>
        <taxon>Pseudomonadota</taxon>
        <taxon>Alphaproteobacteria</taxon>
        <taxon>Rhodobacterales</taxon>
        <taxon>Paracoccaceae</taxon>
        <taxon>Falsirhodobacter</taxon>
    </lineage>
</organism>
<dbReference type="Proteomes" id="UP000679284">
    <property type="component" value="Chromosome"/>
</dbReference>
<dbReference type="PANTHER" id="PTHR45947:SF3">
    <property type="entry name" value="SULFOQUINOVOSYL TRANSFERASE SQD2"/>
    <property type="match status" value="1"/>
</dbReference>
<keyword evidence="3" id="KW-1185">Reference proteome</keyword>